<proteinExistence type="predicted"/>
<dbReference type="Proteomes" id="UP000532769">
    <property type="component" value="Unassembled WGS sequence"/>
</dbReference>
<protein>
    <submittedName>
        <fullName evidence="1">Putative nucleic-acid-binding protein</fullName>
    </submittedName>
</protein>
<gene>
    <name evidence="1" type="ORF">BDD39_002711</name>
</gene>
<evidence type="ECO:0000313" key="1">
    <source>
        <dbReference type="EMBL" id="NIK16201.1"/>
    </source>
</evidence>
<evidence type="ECO:0000313" key="2">
    <source>
        <dbReference type="Proteomes" id="UP000532769"/>
    </source>
</evidence>
<name>A0A846MKR1_9BACL</name>
<comment type="caution">
    <text evidence="1">The sequence shown here is derived from an EMBL/GenBank/DDBJ whole genome shotgun (WGS) entry which is preliminary data.</text>
</comment>
<organism evidence="1 2">
    <name type="scientific">Saccharococcus thermophilus</name>
    <dbReference type="NCBI Taxonomy" id="29396"/>
    <lineage>
        <taxon>Bacteria</taxon>
        <taxon>Bacillati</taxon>
        <taxon>Bacillota</taxon>
        <taxon>Bacilli</taxon>
        <taxon>Bacillales</taxon>
        <taxon>Anoxybacillaceae</taxon>
        <taxon>Saccharococcus</taxon>
    </lineage>
</organism>
<sequence>MYILDANVIVRFLANDDEIQSPIAYRIFEKAVNEELTLVLQKRRRESPTSLEVG</sequence>
<keyword evidence="2" id="KW-1185">Reference proteome</keyword>
<dbReference type="AlphaFoldDB" id="A0A846MKR1"/>
<dbReference type="InterPro" id="IPR029060">
    <property type="entry name" value="PIN-like_dom_sf"/>
</dbReference>
<dbReference type="RefSeq" id="WP_243846038.1">
    <property type="nucleotide sequence ID" value="NZ_JAASRS010000001.1"/>
</dbReference>
<accession>A0A846MKR1</accession>
<dbReference type="SUPFAM" id="SSF88723">
    <property type="entry name" value="PIN domain-like"/>
    <property type="match status" value="1"/>
</dbReference>
<dbReference type="EMBL" id="JAASRS010000001">
    <property type="protein sequence ID" value="NIK16201.1"/>
    <property type="molecule type" value="Genomic_DNA"/>
</dbReference>
<reference evidence="1 2" key="1">
    <citation type="submission" date="2020-03" db="EMBL/GenBank/DDBJ databases">
        <title>Genomic Encyclopedia of Archaeal and Bacterial Type Strains, Phase II (KMG-II): from individual species to whole genera.</title>
        <authorList>
            <person name="Goeker M."/>
        </authorList>
    </citation>
    <scope>NUCLEOTIDE SEQUENCE [LARGE SCALE GENOMIC DNA]</scope>
    <source>
        <strain evidence="1 2">DSM 4749</strain>
    </source>
</reference>